<name>A0A095SVU0_9FLAO</name>
<evidence type="ECO:0008006" key="4">
    <source>
        <dbReference type="Google" id="ProtNLM"/>
    </source>
</evidence>
<dbReference type="EMBL" id="JRHH01000003">
    <property type="protein sequence ID" value="KGD68489.1"/>
    <property type="molecule type" value="Genomic_DNA"/>
</dbReference>
<keyword evidence="1" id="KW-0732">Signal</keyword>
<dbReference type="Pfam" id="PF13585">
    <property type="entry name" value="CHU_C"/>
    <property type="match status" value="1"/>
</dbReference>
<gene>
    <name evidence="2" type="ORF">LG45_09440</name>
</gene>
<keyword evidence="3" id="KW-1185">Reference proteome</keyword>
<dbReference type="InterPro" id="IPR049804">
    <property type="entry name" value="Choice_anch_L"/>
</dbReference>
<evidence type="ECO:0000313" key="3">
    <source>
        <dbReference type="Proteomes" id="UP000029554"/>
    </source>
</evidence>
<proteinExistence type="predicted"/>
<dbReference type="InterPro" id="IPR026341">
    <property type="entry name" value="T9SS_type_B"/>
</dbReference>
<accession>A0A095SVU0</accession>
<dbReference type="Proteomes" id="UP000029554">
    <property type="component" value="Unassembled WGS sequence"/>
</dbReference>
<dbReference type="NCBIfam" id="NF038133">
    <property type="entry name" value="choice_anch_L"/>
    <property type="match status" value="1"/>
</dbReference>
<comment type="caution">
    <text evidence="2">The sequence shown here is derived from an EMBL/GenBank/DDBJ whole genome shotgun (WGS) entry which is preliminary data.</text>
</comment>
<dbReference type="InterPro" id="IPR013783">
    <property type="entry name" value="Ig-like_fold"/>
</dbReference>
<feature type="chain" id="PRO_5001911312" description="Ig-like domain-containing protein" evidence="1">
    <location>
        <begin position="23"/>
        <end position="767"/>
    </location>
</feature>
<dbReference type="AlphaFoldDB" id="A0A095SVU0"/>
<feature type="signal peptide" evidence="1">
    <location>
        <begin position="1"/>
        <end position="22"/>
    </location>
</feature>
<dbReference type="OrthoDB" id="9765926at2"/>
<dbReference type="eggNOG" id="COG3291">
    <property type="taxonomic scope" value="Bacteria"/>
</dbReference>
<sequence length="767" mass="83153">MKFLFYKLTVISIFVFCNTSIAQNIVVDDTYSAQQLVENVLVNSPCATVSNFSVSGDTFSNGAQSYGFFSYSGSDFPFTNGIVLSTSRASRTEGPNDNLIDEGSASWQGDFDLEQALEINGTFNATALEFDFTPLTSKISFDYIFASEEYQGTAPCQYSDGFAFLLKVAGSTDDYQNLALIPGSTTPVKVTTVHPEIQGSNGCQAENETFFGSYNNSIHPINFNGQTIVMTAEANVTPGITYHIKLVIADEENIRYDSAIFLGGGSFDVGVDLGTNRLIATQNPLCPGENVVLDATQSGSNTYQWFKDGLAITGETNPIYTVIDDGFYEVEVSINSSTCVAKGEITIEYSTAPILVNQTISQCDINSDGITNYNLSVLNSLITNGDPQLGNVTYYENLSDAQLGVNSITNPTNYQNLSTNQLIATASNNFGCIGFASIDLQISINSVPAIAPISTCDLDATQDGLTSIDLNSTVTPTILSGFPSSYTVSYYANENDAILNNNPLNNSFTNTTPNQQTIYGKVVDGINCIGIAPIQININTFNPSNFDDETVYLCNGNSIILSVAGGFSSYDWSNGETDNSIIATTSGTYSVTVSDVNGCEKTKNFNVILSSSATITDVVVNDFAANNNSIEVIVTGSGIYEYSLNGINYQTSPFFSGLSPNAYTVFVKDTNQCGIVTKVVYVLDYPRFFTPNGDGINDVWRIKRIQFLDNALINIFDRFGKLIISLNQDSIGWNGKYNETDLPSTDYWFVITLNNGKTIRGNFSLKR</sequence>
<evidence type="ECO:0000313" key="2">
    <source>
        <dbReference type="EMBL" id="KGD68489.1"/>
    </source>
</evidence>
<protein>
    <recommendedName>
        <fullName evidence="4">Ig-like domain-containing protein</fullName>
    </recommendedName>
</protein>
<organism evidence="2 3">
    <name type="scientific">Flavobacterium aquatile LMG 4008 = ATCC 11947</name>
    <dbReference type="NCBI Taxonomy" id="1453498"/>
    <lineage>
        <taxon>Bacteria</taxon>
        <taxon>Pseudomonadati</taxon>
        <taxon>Bacteroidota</taxon>
        <taxon>Flavobacteriia</taxon>
        <taxon>Flavobacteriales</taxon>
        <taxon>Flavobacteriaceae</taxon>
        <taxon>Flavobacterium</taxon>
    </lineage>
</organism>
<reference evidence="2 3" key="1">
    <citation type="submission" date="2014-09" db="EMBL/GenBank/DDBJ databases">
        <title>Whole Genome Shotgun of Flavobacterium aquatile LMG 4008.</title>
        <authorList>
            <person name="Gale A.N."/>
            <person name="Pipes S.E."/>
            <person name="Newman J.D."/>
        </authorList>
    </citation>
    <scope>NUCLEOTIDE SEQUENCE [LARGE SCALE GENOMIC DNA]</scope>
    <source>
        <strain evidence="2 3">LMG 4008</strain>
    </source>
</reference>
<dbReference type="Gene3D" id="2.60.40.10">
    <property type="entry name" value="Immunoglobulins"/>
    <property type="match status" value="1"/>
</dbReference>
<dbReference type="NCBIfam" id="TIGR04131">
    <property type="entry name" value="Bac_Flav_CTERM"/>
    <property type="match status" value="1"/>
</dbReference>
<dbReference type="STRING" id="1453498.LG45_09440"/>
<dbReference type="RefSeq" id="WP_035126371.1">
    <property type="nucleotide sequence ID" value="NZ_JRHH01000003.1"/>
</dbReference>
<evidence type="ECO:0000256" key="1">
    <source>
        <dbReference type="SAM" id="SignalP"/>
    </source>
</evidence>